<evidence type="ECO:0000259" key="1">
    <source>
        <dbReference type="PROSITE" id="PS50076"/>
    </source>
</evidence>
<sequence>MTTAHPLAWPAGWPRAQFRTHAPFHKRKDKGNGWTENVPVSMAVARLQLGAELDRLGARSIVLSTNVELNLNGEPRGDRARPSDVGVACYFKLNGRDTVLACDKWLRVEDNIVAISKHIEALRGQERWGVGSVEQAFTGYQALPAPEQWWQVLAISPNANVDDINAAWRKLSASAHPDKPGGSDAAQARINAARDTAISSLTSEAGR</sequence>
<accession>A0A430G2D7</accession>
<dbReference type="AlphaFoldDB" id="A0A430G2D7"/>
<dbReference type="Pfam" id="PF00226">
    <property type="entry name" value="DnaJ"/>
    <property type="match status" value="1"/>
</dbReference>
<dbReference type="InterPro" id="IPR036869">
    <property type="entry name" value="J_dom_sf"/>
</dbReference>
<dbReference type="CDD" id="cd06257">
    <property type="entry name" value="DnaJ"/>
    <property type="match status" value="1"/>
</dbReference>
<evidence type="ECO:0000313" key="3">
    <source>
        <dbReference type="Proteomes" id="UP000287746"/>
    </source>
</evidence>
<name>A0A430G2D7_9SPHN</name>
<evidence type="ECO:0000313" key="2">
    <source>
        <dbReference type="EMBL" id="RSY83134.1"/>
    </source>
</evidence>
<dbReference type="SUPFAM" id="SSF46565">
    <property type="entry name" value="Chaperone J-domain"/>
    <property type="match status" value="1"/>
</dbReference>
<protein>
    <submittedName>
        <fullName evidence="2">J domain-containing protein</fullName>
    </submittedName>
</protein>
<reference evidence="2 3" key="1">
    <citation type="submission" date="2018-07" db="EMBL/GenBank/DDBJ databases">
        <title>Genomic and Epidemiologic Investigation of an Indolent Hospital Outbreak.</title>
        <authorList>
            <person name="Johnson R.C."/>
            <person name="Deming C."/>
            <person name="Conlan S."/>
            <person name="Zellmer C.J."/>
            <person name="Michelin A.V."/>
            <person name="Lee-Lin S."/>
            <person name="Thomas P.J."/>
            <person name="Park M."/>
            <person name="Weingarten R.A."/>
            <person name="Less J."/>
            <person name="Dekker J.P."/>
            <person name="Frank K.M."/>
            <person name="Musser K.A."/>
            <person name="Mcquiston J.R."/>
            <person name="Henderson D.K."/>
            <person name="Lau A.F."/>
            <person name="Palmore T.N."/>
            <person name="Segre J.A."/>
        </authorList>
    </citation>
    <scope>NUCLEOTIDE SEQUENCE [LARGE SCALE GENOMIC DNA]</scope>
    <source>
        <strain evidence="2 3">SK-CDC1_0717</strain>
    </source>
</reference>
<proteinExistence type="predicted"/>
<dbReference type="PROSITE" id="PS50076">
    <property type="entry name" value="DNAJ_2"/>
    <property type="match status" value="1"/>
</dbReference>
<organism evidence="2 3">
    <name type="scientific">Sphingomonas koreensis</name>
    <dbReference type="NCBI Taxonomy" id="93064"/>
    <lineage>
        <taxon>Bacteria</taxon>
        <taxon>Pseudomonadati</taxon>
        <taxon>Pseudomonadota</taxon>
        <taxon>Alphaproteobacteria</taxon>
        <taxon>Sphingomonadales</taxon>
        <taxon>Sphingomonadaceae</taxon>
        <taxon>Sphingomonas</taxon>
    </lineage>
</organism>
<dbReference type="InterPro" id="IPR001623">
    <property type="entry name" value="DnaJ_domain"/>
</dbReference>
<dbReference type="Gene3D" id="1.10.287.110">
    <property type="entry name" value="DnaJ domain"/>
    <property type="match status" value="1"/>
</dbReference>
<dbReference type="EMBL" id="QQYZ01000011">
    <property type="protein sequence ID" value="RSY83134.1"/>
    <property type="molecule type" value="Genomic_DNA"/>
</dbReference>
<feature type="domain" description="J" evidence="1">
    <location>
        <begin position="148"/>
        <end position="207"/>
    </location>
</feature>
<dbReference type="RefSeq" id="WP_126004707.1">
    <property type="nucleotide sequence ID" value="NZ_QQYZ01000011.1"/>
</dbReference>
<comment type="caution">
    <text evidence="2">The sequence shown here is derived from an EMBL/GenBank/DDBJ whole genome shotgun (WGS) entry which is preliminary data.</text>
</comment>
<dbReference type="Proteomes" id="UP000287746">
    <property type="component" value="Unassembled WGS sequence"/>
</dbReference>
<gene>
    <name evidence="2" type="ORF">DAH66_12760</name>
</gene>